<dbReference type="GO" id="GO:0016709">
    <property type="term" value="F:oxidoreductase activity, acting on paired donors, with incorporation or reduction of molecular oxygen, NAD(P)H as one donor, and incorporation of one atom of oxygen"/>
    <property type="evidence" value="ECO:0007669"/>
    <property type="project" value="UniProtKB-ARBA"/>
</dbReference>
<evidence type="ECO:0000256" key="2">
    <source>
        <dbReference type="ARBA" id="ARBA00022630"/>
    </source>
</evidence>
<name>Q01RR3_SOLUE</name>
<keyword evidence="2" id="KW-0285">Flavoprotein</keyword>
<keyword evidence="3" id="KW-0274">FAD</keyword>
<evidence type="ECO:0000313" key="5">
    <source>
        <dbReference type="EMBL" id="ABJ87657.1"/>
    </source>
</evidence>
<keyword evidence="5" id="KW-0503">Monooxygenase</keyword>
<dbReference type="InParanoid" id="Q01RR3"/>
<dbReference type="OrthoDB" id="9766816at2"/>
<keyword evidence="5" id="KW-0560">Oxidoreductase</keyword>
<sequence length="514" mass="56446">MATTSVLIAGAGPTGLNLALSLARRGVAFRLISDAAGPGEHSRAMVVQARTLEFYDQLGFADEVVAQGVKAGAAHLRQGDQNSREVVTVTFADLGAGLTPYPFALAYPQDDHERFLIDKLKAAGRTVEWNSRLITFTQDEDGVRAKVVRDGHTEETRATYICGCDGAHSCVRETLSVDFPGGTYDQLFYVADVKITRGFDRDLYINLGKHVLTLMFPVRSSGMQRLIGLVPADLSQDQKLTFEDLRRQVEAQLDIRVTDVNWFATYRVHHRVAERFRIGRAFLLGDAGHIHSPAGGQGMNTGIGDAINLAWKLAHVLDRRADPSLLDTYETERIGFARSLVSTTDRAFTPIVADGFRGEITRRLLAPLFMTAATRFTLSRHALFRVISQMRIHYAGSPLSEGQAGEVHGGDRLPWIGAGAQDNFAPLRSLDWQLHVYGTLTPELAMACAELGLPVQTFAWTEAADHGGIKRDAAYLVRPDGHVALAAPEQSVTALKSFVDRWHMRFTQASPAHD</sequence>
<dbReference type="InterPro" id="IPR002938">
    <property type="entry name" value="FAD-bd"/>
</dbReference>
<dbReference type="GO" id="GO:0071949">
    <property type="term" value="F:FAD binding"/>
    <property type="evidence" value="ECO:0007669"/>
    <property type="project" value="InterPro"/>
</dbReference>
<organism evidence="5">
    <name type="scientific">Solibacter usitatus (strain Ellin6076)</name>
    <dbReference type="NCBI Taxonomy" id="234267"/>
    <lineage>
        <taxon>Bacteria</taxon>
        <taxon>Pseudomonadati</taxon>
        <taxon>Acidobacteriota</taxon>
        <taxon>Terriglobia</taxon>
        <taxon>Bryobacterales</taxon>
        <taxon>Solibacteraceae</taxon>
        <taxon>Candidatus Solibacter</taxon>
    </lineage>
</organism>
<evidence type="ECO:0000256" key="3">
    <source>
        <dbReference type="ARBA" id="ARBA00022827"/>
    </source>
</evidence>
<dbReference type="HOGENOM" id="CLU_009665_20_3_0"/>
<dbReference type="Gene3D" id="3.40.30.120">
    <property type="match status" value="1"/>
</dbReference>
<dbReference type="PRINTS" id="PR00420">
    <property type="entry name" value="RNGMNOXGNASE"/>
</dbReference>
<proteinExistence type="predicted"/>
<accession>Q01RR3</accession>
<evidence type="ECO:0000256" key="1">
    <source>
        <dbReference type="ARBA" id="ARBA00001974"/>
    </source>
</evidence>
<dbReference type="Pfam" id="PF21274">
    <property type="entry name" value="Rng_hyd_C"/>
    <property type="match status" value="1"/>
</dbReference>
<dbReference type="PANTHER" id="PTHR43004">
    <property type="entry name" value="TRK SYSTEM POTASSIUM UPTAKE PROTEIN"/>
    <property type="match status" value="1"/>
</dbReference>
<dbReference type="InterPro" id="IPR050641">
    <property type="entry name" value="RIFMO-like"/>
</dbReference>
<comment type="cofactor">
    <cofactor evidence="1">
        <name>FAD</name>
        <dbReference type="ChEBI" id="CHEBI:57692"/>
    </cofactor>
</comment>
<dbReference type="AlphaFoldDB" id="Q01RR3"/>
<dbReference type="eggNOG" id="COG0654">
    <property type="taxonomic scope" value="Bacteria"/>
</dbReference>
<dbReference type="Gene3D" id="3.50.50.60">
    <property type="entry name" value="FAD/NAD(P)-binding domain"/>
    <property type="match status" value="1"/>
</dbReference>
<dbReference type="EMBL" id="CP000473">
    <property type="protein sequence ID" value="ABJ87657.1"/>
    <property type="molecule type" value="Genomic_DNA"/>
</dbReference>
<dbReference type="InterPro" id="IPR036188">
    <property type="entry name" value="FAD/NAD-bd_sf"/>
</dbReference>
<feature type="domain" description="FAD-binding" evidence="4">
    <location>
        <begin position="4"/>
        <end position="342"/>
    </location>
</feature>
<dbReference type="PANTHER" id="PTHR43004:SF19">
    <property type="entry name" value="BINDING MONOOXYGENASE, PUTATIVE (JCVI)-RELATED"/>
    <property type="match status" value="1"/>
</dbReference>
<dbReference type="STRING" id="234267.Acid_6736"/>
<dbReference type="Gene3D" id="3.30.70.2450">
    <property type="match status" value="1"/>
</dbReference>
<dbReference type="SUPFAM" id="SSF51905">
    <property type="entry name" value="FAD/NAD(P)-binding domain"/>
    <property type="match status" value="1"/>
</dbReference>
<reference evidence="5" key="1">
    <citation type="submission" date="2006-10" db="EMBL/GenBank/DDBJ databases">
        <title>Complete sequence of Solibacter usitatus Ellin6076.</title>
        <authorList>
            <consortium name="US DOE Joint Genome Institute"/>
            <person name="Copeland A."/>
            <person name="Lucas S."/>
            <person name="Lapidus A."/>
            <person name="Barry K."/>
            <person name="Detter J.C."/>
            <person name="Glavina del Rio T."/>
            <person name="Hammon N."/>
            <person name="Israni S."/>
            <person name="Dalin E."/>
            <person name="Tice H."/>
            <person name="Pitluck S."/>
            <person name="Thompson L.S."/>
            <person name="Brettin T."/>
            <person name="Bruce D."/>
            <person name="Han C."/>
            <person name="Tapia R."/>
            <person name="Gilna P."/>
            <person name="Schmutz J."/>
            <person name="Larimer F."/>
            <person name="Land M."/>
            <person name="Hauser L."/>
            <person name="Kyrpides N."/>
            <person name="Mikhailova N."/>
            <person name="Janssen P.H."/>
            <person name="Kuske C.R."/>
            <person name="Richardson P."/>
        </authorList>
    </citation>
    <scope>NUCLEOTIDE SEQUENCE</scope>
    <source>
        <strain evidence="5">Ellin6076</strain>
    </source>
</reference>
<evidence type="ECO:0000259" key="4">
    <source>
        <dbReference type="Pfam" id="PF01494"/>
    </source>
</evidence>
<dbReference type="KEGG" id="sus:Acid_6736"/>
<dbReference type="FunCoup" id="Q01RR3">
    <property type="interactions" value="415"/>
</dbReference>
<protein>
    <submittedName>
        <fullName evidence="5">Monooxygenase, FAD-binding</fullName>
    </submittedName>
</protein>
<dbReference type="Pfam" id="PF01494">
    <property type="entry name" value="FAD_binding_3"/>
    <property type="match status" value="1"/>
</dbReference>
<gene>
    <name evidence="5" type="ordered locus">Acid_6736</name>
</gene>